<protein>
    <submittedName>
        <fullName evidence="1">Uncharacterized protein</fullName>
    </submittedName>
</protein>
<reference evidence="1 2" key="1">
    <citation type="submission" date="2022-03" db="EMBL/GenBank/DDBJ databases">
        <authorList>
            <person name="Jo J.-H."/>
            <person name="Im W.-T."/>
        </authorList>
    </citation>
    <scope>NUCLEOTIDE SEQUENCE [LARGE SCALE GENOMIC DNA]</scope>
    <source>
        <strain evidence="1 2">MA9</strain>
    </source>
</reference>
<dbReference type="Proteomes" id="UP001316087">
    <property type="component" value="Unassembled WGS sequence"/>
</dbReference>
<organism evidence="1 2">
    <name type="scientific">Solibacillus palustris</name>
    <dbReference type="NCBI Taxonomy" id="2908203"/>
    <lineage>
        <taxon>Bacteria</taxon>
        <taxon>Bacillati</taxon>
        <taxon>Bacillota</taxon>
        <taxon>Bacilli</taxon>
        <taxon>Bacillales</taxon>
        <taxon>Caryophanaceae</taxon>
        <taxon>Solibacillus</taxon>
    </lineage>
</organism>
<name>A0ABS9UF37_9BACL</name>
<proteinExistence type="predicted"/>
<accession>A0ABS9UF37</accession>
<sequence>MSKIHLECDAYKRVEKNLTLENFKINKEVALQAIEIVNEGKSLTAEMIKEVVNSEKV</sequence>
<evidence type="ECO:0000313" key="1">
    <source>
        <dbReference type="EMBL" id="MCH7322968.1"/>
    </source>
</evidence>
<evidence type="ECO:0000313" key="2">
    <source>
        <dbReference type="Proteomes" id="UP001316087"/>
    </source>
</evidence>
<comment type="caution">
    <text evidence="1">The sequence shown here is derived from an EMBL/GenBank/DDBJ whole genome shotgun (WGS) entry which is preliminary data.</text>
</comment>
<dbReference type="EMBL" id="JAKZFC010000005">
    <property type="protein sequence ID" value="MCH7322968.1"/>
    <property type="molecule type" value="Genomic_DNA"/>
</dbReference>
<gene>
    <name evidence="1" type="ORF">LZ480_13900</name>
</gene>
<dbReference type="RefSeq" id="WP_241370132.1">
    <property type="nucleotide sequence ID" value="NZ_JAKZFC010000005.1"/>
</dbReference>
<keyword evidence="2" id="KW-1185">Reference proteome</keyword>